<evidence type="ECO:0000256" key="6">
    <source>
        <dbReference type="ARBA" id="ARBA00022605"/>
    </source>
</evidence>
<evidence type="ECO:0000256" key="12">
    <source>
        <dbReference type="HAMAP-Rule" id="MF_00418"/>
    </source>
</evidence>
<dbReference type="InterPro" id="IPR005263">
    <property type="entry name" value="DapA"/>
</dbReference>
<dbReference type="NCBIfam" id="TIGR00674">
    <property type="entry name" value="dapA"/>
    <property type="match status" value="1"/>
</dbReference>
<feature type="active site" description="Proton donor/acceptor" evidence="12 14">
    <location>
        <position position="133"/>
    </location>
</feature>
<evidence type="ECO:0000256" key="15">
    <source>
        <dbReference type="PIRSR" id="PIRSR001365-2"/>
    </source>
</evidence>
<dbReference type="Gene3D" id="3.20.20.70">
    <property type="entry name" value="Aldolase class I"/>
    <property type="match status" value="1"/>
</dbReference>
<dbReference type="HAMAP" id="MF_00418">
    <property type="entry name" value="DapA"/>
    <property type="match status" value="1"/>
</dbReference>
<feature type="binding site" evidence="12 15">
    <location>
        <position position="46"/>
    </location>
    <ligand>
        <name>pyruvate</name>
        <dbReference type="ChEBI" id="CHEBI:15361"/>
    </ligand>
</feature>
<gene>
    <name evidence="12" type="primary">dapA</name>
    <name evidence="16" type="ordered locus">PputGB1_3193</name>
</gene>
<dbReference type="PIRSF" id="PIRSF001365">
    <property type="entry name" value="DHDPS"/>
    <property type="match status" value="1"/>
</dbReference>
<evidence type="ECO:0000256" key="7">
    <source>
        <dbReference type="ARBA" id="ARBA00022915"/>
    </source>
</evidence>
<dbReference type="GO" id="GO:0005737">
    <property type="term" value="C:cytoplasm"/>
    <property type="evidence" value="ECO:0007669"/>
    <property type="project" value="UniProtKB-SubCell"/>
</dbReference>
<dbReference type="EMBL" id="CP000926">
    <property type="protein sequence ID" value="ABY99085.1"/>
    <property type="molecule type" value="Genomic_DNA"/>
</dbReference>
<evidence type="ECO:0000256" key="4">
    <source>
        <dbReference type="ARBA" id="ARBA00012086"/>
    </source>
</evidence>
<keyword evidence="6 12" id="KW-0028">Amino-acid biosynthesis</keyword>
<evidence type="ECO:0000256" key="9">
    <source>
        <dbReference type="ARBA" id="ARBA00023239"/>
    </source>
</evidence>
<evidence type="ECO:0000256" key="1">
    <source>
        <dbReference type="ARBA" id="ARBA00003294"/>
    </source>
</evidence>
<dbReference type="GO" id="GO:0019877">
    <property type="term" value="P:diaminopimelate biosynthetic process"/>
    <property type="evidence" value="ECO:0007669"/>
    <property type="project" value="UniProtKB-UniRule"/>
</dbReference>
<comment type="function">
    <text evidence="1 12">Catalyzes the condensation of (S)-aspartate-beta-semialdehyde [(S)-ASA] and pyruvate to 4-hydroxy-tetrahydrodipicolinate (HTPA).</text>
</comment>
<feature type="site" description="Part of a proton relay during catalysis" evidence="12">
    <location>
        <position position="107"/>
    </location>
</feature>
<dbReference type="PANTHER" id="PTHR12128:SF66">
    <property type="entry name" value="4-HYDROXY-2-OXOGLUTARATE ALDOLASE, MITOCHONDRIAL"/>
    <property type="match status" value="1"/>
</dbReference>
<comment type="pathway">
    <text evidence="2 12">Amino-acid biosynthesis; L-lysine biosynthesis via DAP pathway; (S)-tetrahydrodipicolinate from L-aspartate: step 3/4.</text>
</comment>
<evidence type="ECO:0000256" key="5">
    <source>
        <dbReference type="ARBA" id="ARBA00022490"/>
    </source>
</evidence>
<protein>
    <recommendedName>
        <fullName evidence="4 12">4-hydroxy-tetrahydrodipicolinate synthase</fullName>
        <shortName evidence="12">HTPA synthase</shortName>
        <ecNumber evidence="4 12">4.3.3.7</ecNumber>
    </recommendedName>
</protein>
<comment type="catalytic activity">
    <reaction evidence="11 12">
        <text>L-aspartate 4-semialdehyde + pyruvate = (2S,4S)-4-hydroxy-2,3,4,5-tetrahydrodipicolinate + H2O + H(+)</text>
        <dbReference type="Rhea" id="RHEA:34171"/>
        <dbReference type="ChEBI" id="CHEBI:15361"/>
        <dbReference type="ChEBI" id="CHEBI:15377"/>
        <dbReference type="ChEBI" id="CHEBI:15378"/>
        <dbReference type="ChEBI" id="CHEBI:67139"/>
        <dbReference type="ChEBI" id="CHEBI:537519"/>
        <dbReference type="EC" id="4.3.3.7"/>
    </reaction>
</comment>
<dbReference type="InterPro" id="IPR020625">
    <property type="entry name" value="Schiff_base-form_aldolases_AS"/>
</dbReference>
<sequence length="289" mass="31222">MSNFRGIWIALVTPMRDNEIDFPGLERLVKKLLEDGVAGFVVCGTTGEAAALSKAEQLAVLDAVLAWVEPGRVVMGLSGYNLRELLGLQAEIQQRDIGGLLVPAPCYIRPSQAGIEAFFATVADAARVPVIVYDIPYRTGVRIERETLRRIVRHPRIAAVKDCSGDSETTMALIEDGHAQVLAGEDLQIFNNLCLGGAGAISASAHVRADLYVRMLQQVDRGNWAAARGTFYQLLPWIKVAFAEPNPAVVKAALQMQGLTTDELREPMQSCSQAIRDKLAGVLGLSAAL</sequence>
<evidence type="ECO:0000256" key="11">
    <source>
        <dbReference type="ARBA" id="ARBA00047836"/>
    </source>
</evidence>
<feature type="binding site" evidence="12 15">
    <location>
        <position position="201"/>
    </location>
    <ligand>
        <name>pyruvate</name>
        <dbReference type="ChEBI" id="CHEBI:15361"/>
    </ligand>
</feature>
<dbReference type="eggNOG" id="COG0329">
    <property type="taxonomic scope" value="Bacteria"/>
</dbReference>
<evidence type="ECO:0000256" key="14">
    <source>
        <dbReference type="PIRSR" id="PIRSR001365-1"/>
    </source>
</evidence>
<evidence type="ECO:0000256" key="2">
    <source>
        <dbReference type="ARBA" id="ARBA00005120"/>
    </source>
</evidence>
<dbReference type="InterPro" id="IPR002220">
    <property type="entry name" value="DapA-like"/>
</dbReference>
<keyword evidence="5 12" id="KW-0963">Cytoplasm</keyword>
<dbReference type="UniPathway" id="UPA00034">
    <property type="reaction ID" value="UER00017"/>
</dbReference>
<comment type="caution">
    <text evidence="12">Was originally thought to be a dihydrodipicolinate synthase (DHDPS), catalyzing the condensation of (S)-aspartate-beta-semialdehyde [(S)-ASA] and pyruvate to dihydrodipicolinate (DHDP). However, it was shown in E.coli that the product of the enzymatic reaction is not dihydrodipicolinate but in fact (4S)-4-hydroxy-2,3,4,5-tetrahydro-(2S)-dipicolinic acid (HTPA), and that the consecutive dehydration reaction leading to DHDP is not spontaneous but catalyzed by DapB.</text>
</comment>
<feature type="site" description="Part of a proton relay during catalysis" evidence="12">
    <location>
        <position position="45"/>
    </location>
</feature>
<dbReference type="PANTHER" id="PTHR12128">
    <property type="entry name" value="DIHYDRODIPICOLINATE SYNTHASE"/>
    <property type="match status" value="1"/>
</dbReference>
<dbReference type="KEGG" id="ppg:PputGB1_3193"/>
<dbReference type="Pfam" id="PF00701">
    <property type="entry name" value="DHDPS"/>
    <property type="match status" value="1"/>
</dbReference>
<dbReference type="SMART" id="SM01130">
    <property type="entry name" value="DHDPS"/>
    <property type="match status" value="1"/>
</dbReference>
<keyword evidence="9 12" id="KW-0456">Lyase</keyword>
<dbReference type="RefSeq" id="WP_012272814.1">
    <property type="nucleotide sequence ID" value="NC_010322.1"/>
</dbReference>
<evidence type="ECO:0000256" key="13">
    <source>
        <dbReference type="PIRNR" id="PIRNR001365"/>
    </source>
</evidence>
<dbReference type="Proteomes" id="UP000002157">
    <property type="component" value="Chromosome"/>
</dbReference>
<organism evidence="16 17">
    <name type="scientific">Pseudomonas putida (strain GB-1)</name>
    <dbReference type="NCBI Taxonomy" id="76869"/>
    <lineage>
        <taxon>Bacteria</taxon>
        <taxon>Pseudomonadati</taxon>
        <taxon>Pseudomonadota</taxon>
        <taxon>Gammaproteobacteria</taxon>
        <taxon>Pseudomonadales</taxon>
        <taxon>Pseudomonadaceae</taxon>
        <taxon>Pseudomonas</taxon>
    </lineage>
</organism>
<name>B0KHK3_PSEPG</name>
<keyword evidence="8 12" id="KW-0457">Lysine biosynthesis</keyword>
<dbReference type="GO" id="GO:0009089">
    <property type="term" value="P:lysine biosynthetic process via diaminopimelate"/>
    <property type="evidence" value="ECO:0007669"/>
    <property type="project" value="UniProtKB-UniRule"/>
</dbReference>
<proteinExistence type="inferred from homology"/>
<dbReference type="InterPro" id="IPR013785">
    <property type="entry name" value="Aldolase_TIM"/>
</dbReference>
<comment type="subunit">
    <text evidence="12">Homodimer.</text>
</comment>
<evidence type="ECO:0000313" key="17">
    <source>
        <dbReference type="Proteomes" id="UP000002157"/>
    </source>
</evidence>
<feature type="active site" description="Schiff-base intermediate with substrate" evidence="12 14">
    <location>
        <position position="161"/>
    </location>
</feature>
<evidence type="ECO:0000256" key="3">
    <source>
        <dbReference type="ARBA" id="ARBA00007592"/>
    </source>
</evidence>
<dbReference type="PRINTS" id="PR00146">
    <property type="entry name" value="DHPICSNTHASE"/>
</dbReference>
<keyword evidence="7 12" id="KW-0220">Diaminopimelate biosynthesis</keyword>
<dbReference type="GO" id="GO:0008840">
    <property type="term" value="F:4-hydroxy-tetrahydrodipicolinate synthase activity"/>
    <property type="evidence" value="ECO:0007669"/>
    <property type="project" value="UniProtKB-UniRule"/>
</dbReference>
<evidence type="ECO:0000256" key="8">
    <source>
        <dbReference type="ARBA" id="ARBA00023154"/>
    </source>
</evidence>
<keyword evidence="10 12" id="KW-0704">Schiff base</keyword>
<dbReference type="PROSITE" id="PS00666">
    <property type="entry name" value="DHDPS_2"/>
    <property type="match status" value="1"/>
</dbReference>
<evidence type="ECO:0000256" key="10">
    <source>
        <dbReference type="ARBA" id="ARBA00023270"/>
    </source>
</evidence>
<reference evidence="16 17" key="1">
    <citation type="submission" date="2008-01" db="EMBL/GenBank/DDBJ databases">
        <title>Complete sequence of Pseudomonas putida GB-1.</title>
        <authorList>
            <consortium name="US DOE Joint Genome Institute"/>
            <person name="Copeland A."/>
            <person name="Lucas S."/>
            <person name="Lapidus A."/>
            <person name="Barry K."/>
            <person name="Glavina del Rio T."/>
            <person name="Dalin E."/>
            <person name="Tice H."/>
            <person name="Pitluck S."/>
            <person name="Bruce D."/>
            <person name="Goodwin L."/>
            <person name="Chertkov O."/>
            <person name="Brettin T."/>
            <person name="Detter J.C."/>
            <person name="Han C."/>
            <person name="Kuske C.R."/>
            <person name="Schmutz J."/>
            <person name="Larimer F."/>
            <person name="Land M."/>
            <person name="Hauser L."/>
            <person name="Kyrpides N."/>
            <person name="Kim E."/>
            <person name="McCarthy J.K."/>
            <person name="Richardson P."/>
        </authorList>
    </citation>
    <scope>NUCLEOTIDE SEQUENCE [LARGE SCALE GENOMIC DNA]</scope>
    <source>
        <strain evidence="16 17">GB-1</strain>
    </source>
</reference>
<comment type="subcellular location">
    <subcellularLocation>
        <location evidence="12">Cytoplasm</location>
    </subcellularLocation>
</comment>
<accession>B0KHK3</accession>
<dbReference type="SUPFAM" id="SSF51569">
    <property type="entry name" value="Aldolase"/>
    <property type="match status" value="1"/>
</dbReference>
<dbReference type="CDD" id="cd00950">
    <property type="entry name" value="DHDPS"/>
    <property type="match status" value="1"/>
</dbReference>
<dbReference type="AlphaFoldDB" id="B0KHK3"/>
<dbReference type="EC" id="4.3.3.7" evidence="4 12"/>
<dbReference type="HOGENOM" id="CLU_049343_7_1_6"/>
<evidence type="ECO:0000313" key="16">
    <source>
        <dbReference type="EMBL" id="ABY99085.1"/>
    </source>
</evidence>
<comment type="similarity">
    <text evidence="3 12 13">Belongs to the DapA family.</text>
</comment>